<dbReference type="InterPro" id="IPR021243">
    <property type="entry name" value="DUF2804"/>
</dbReference>
<reference evidence="1 2" key="1">
    <citation type="submission" date="2020-08" db="EMBL/GenBank/DDBJ databases">
        <title>Genomic Encyclopedia of Type Strains, Phase IV (KMG-IV): sequencing the most valuable type-strain genomes for metagenomic binning, comparative biology and taxonomic classification.</title>
        <authorList>
            <person name="Goeker M."/>
        </authorList>
    </citation>
    <scope>NUCLEOTIDE SEQUENCE [LARGE SCALE GENOMIC DNA]</scope>
    <source>
        <strain evidence="1 2">DSM 2461</strain>
    </source>
</reference>
<evidence type="ECO:0000313" key="1">
    <source>
        <dbReference type="EMBL" id="MBB6480366.1"/>
    </source>
</evidence>
<dbReference type="Pfam" id="PF10974">
    <property type="entry name" value="DUF2804"/>
    <property type="match status" value="1"/>
</dbReference>
<keyword evidence="2" id="KW-1185">Reference proteome</keyword>
<dbReference type="EMBL" id="JACHGJ010000003">
    <property type="protein sequence ID" value="MBB6480366.1"/>
    <property type="molecule type" value="Genomic_DNA"/>
</dbReference>
<gene>
    <name evidence="1" type="ORF">HNR50_002029</name>
</gene>
<dbReference type="Proteomes" id="UP000587760">
    <property type="component" value="Unassembled WGS sequence"/>
</dbReference>
<name>A0A841R9A6_9SPIO</name>
<protein>
    <recommendedName>
        <fullName evidence="3">DUF2804 domain-containing protein</fullName>
    </recommendedName>
</protein>
<organism evidence="1 2">
    <name type="scientific">Spirochaeta isovalerica</name>
    <dbReference type="NCBI Taxonomy" id="150"/>
    <lineage>
        <taxon>Bacteria</taxon>
        <taxon>Pseudomonadati</taxon>
        <taxon>Spirochaetota</taxon>
        <taxon>Spirochaetia</taxon>
        <taxon>Spirochaetales</taxon>
        <taxon>Spirochaetaceae</taxon>
        <taxon>Spirochaeta</taxon>
    </lineage>
</organism>
<evidence type="ECO:0008006" key="3">
    <source>
        <dbReference type="Google" id="ProtNLM"/>
    </source>
</evidence>
<evidence type="ECO:0000313" key="2">
    <source>
        <dbReference type="Proteomes" id="UP000587760"/>
    </source>
</evidence>
<dbReference type="RefSeq" id="WP_184746537.1">
    <property type="nucleotide sequence ID" value="NZ_JACHGJ010000003.1"/>
</dbReference>
<accession>A0A841R9A6</accession>
<dbReference type="AlphaFoldDB" id="A0A841R9A6"/>
<proteinExistence type="predicted"/>
<dbReference type="PANTHER" id="PTHR35868">
    <property type="entry name" value="DUF2804 DOMAIN-CONTAINING PROTEIN-RELATED"/>
    <property type="match status" value="1"/>
</dbReference>
<sequence>MKIQKEITESLDLLDKRGHISSEGWGRKPFWNYRREDIKAPWFRIKEWDYYIILSDSMKKGISFTISDLGYAGLMAICWIDMEKGETRQADTLSLLPRGRITAGSGERKMTPDSGNMAFGDKVLTIRYETGEGSRKIIFHAPELPVPGEGKGIRGEIILQQPPDLESMNIATSWKENRRRFYYNRKINGMPASGFVETAANRYEFDPKRDTGTLDWGRGAWTYRNRWYWGSASGYINDKFFGFNIGYGFTDRTPATENVLFYGRKVHKLEEVTFHIDPDNYMAPWKFTSSDGRFELDFRPVVDRQSEVNLLLIRSVQHQVFGYFTGKVRLDDERELSLENFPGFAEDVYNRY</sequence>
<dbReference type="PANTHER" id="PTHR35868:SF3">
    <property type="entry name" value="DUF2804 DOMAIN-CONTAINING PROTEIN"/>
    <property type="match status" value="1"/>
</dbReference>
<comment type="caution">
    <text evidence="1">The sequence shown here is derived from an EMBL/GenBank/DDBJ whole genome shotgun (WGS) entry which is preliminary data.</text>
</comment>